<gene>
    <name evidence="2" type="ORF">VNO77_11500</name>
</gene>
<accession>A0AAN9R2P3</accession>
<keyword evidence="3" id="KW-1185">Reference proteome</keyword>
<feature type="signal peptide" evidence="1">
    <location>
        <begin position="1"/>
        <end position="21"/>
    </location>
</feature>
<evidence type="ECO:0000313" key="3">
    <source>
        <dbReference type="Proteomes" id="UP001367508"/>
    </source>
</evidence>
<reference evidence="2 3" key="1">
    <citation type="submission" date="2024-01" db="EMBL/GenBank/DDBJ databases">
        <title>The genomes of 5 underutilized Papilionoideae crops provide insights into root nodulation and disease resistanc.</title>
        <authorList>
            <person name="Jiang F."/>
        </authorList>
    </citation>
    <scope>NUCLEOTIDE SEQUENCE [LARGE SCALE GENOMIC DNA]</scope>
    <source>
        <strain evidence="2">LVBAO_FW01</strain>
        <tissue evidence="2">Leaves</tissue>
    </source>
</reference>
<dbReference type="EMBL" id="JAYMYQ010000002">
    <property type="protein sequence ID" value="KAK7351798.1"/>
    <property type="molecule type" value="Genomic_DNA"/>
</dbReference>
<evidence type="ECO:0000313" key="2">
    <source>
        <dbReference type="EMBL" id="KAK7351798.1"/>
    </source>
</evidence>
<organism evidence="2 3">
    <name type="scientific">Canavalia gladiata</name>
    <name type="common">Sword bean</name>
    <name type="synonym">Dolichos gladiatus</name>
    <dbReference type="NCBI Taxonomy" id="3824"/>
    <lineage>
        <taxon>Eukaryota</taxon>
        <taxon>Viridiplantae</taxon>
        <taxon>Streptophyta</taxon>
        <taxon>Embryophyta</taxon>
        <taxon>Tracheophyta</taxon>
        <taxon>Spermatophyta</taxon>
        <taxon>Magnoliopsida</taxon>
        <taxon>eudicotyledons</taxon>
        <taxon>Gunneridae</taxon>
        <taxon>Pentapetalae</taxon>
        <taxon>rosids</taxon>
        <taxon>fabids</taxon>
        <taxon>Fabales</taxon>
        <taxon>Fabaceae</taxon>
        <taxon>Papilionoideae</taxon>
        <taxon>50 kb inversion clade</taxon>
        <taxon>NPAAA clade</taxon>
        <taxon>indigoferoid/millettioid clade</taxon>
        <taxon>Phaseoleae</taxon>
        <taxon>Canavalia</taxon>
    </lineage>
</organism>
<sequence length="148" mass="17376">MVFALLFELLDTFSLVQRLFAKKLRWQTIFWISNVYVHSLRENRGVSTMVLLWLRKLQLNKLIVEMESRRIAVRLVHGYFDSDRHCYTLVNKSESSAEYYMSNGCPPSLLPLLSSDHRFKDSITSPTTHKIQHQTEAIISLEMQKMIV</sequence>
<keyword evidence="1" id="KW-0732">Signal</keyword>
<dbReference type="AlphaFoldDB" id="A0AAN9R2P3"/>
<name>A0AAN9R2P3_CANGL</name>
<comment type="caution">
    <text evidence="2">The sequence shown here is derived from an EMBL/GenBank/DDBJ whole genome shotgun (WGS) entry which is preliminary data.</text>
</comment>
<proteinExistence type="predicted"/>
<protein>
    <submittedName>
        <fullName evidence="2">Uncharacterized protein</fullName>
    </submittedName>
</protein>
<dbReference type="Proteomes" id="UP001367508">
    <property type="component" value="Unassembled WGS sequence"/>
</dbReference>
<feature type="chain" id="PRO_5043008557" evidence="1">
    <location>
        <begin position="22"/>
        <end position="148"/>
    </location>
</feature>
<evidence type="ECO:0000256" key="1">
    <source>
        <dbReference type="SAM" id="SignalP"/>
    </source>
</evidence>